<dbReference type="Gene3D" id="3.20.100.30">
    <property type="entry name" value="VTC, catalytic tunnel domain"/>
    <property type="match status" value="1"/>
</dbReference>
<dbReference type="EMBL" id="CH408155">
    <property type="protein sequence ID" value="EDK36197.2"/>
    <property type="molecule type" value="Genomic_DNA"/>
</dbReference>
<evidence type="ECO:0000256" key="3">
    <source>
        <dbReference type="ARBA" id="ARBA00022692"/>
    </source>
</evidence>
<feature type="compositionally biased region" description="Polar residues" evidence="6">
    <location>
        <begin position="545"/>
        <end position="560"/>
    </location>
</feature>
<keyword evidence="10" id="KW-1185">Reference proteome</keyword>
<evidence type="ECO:0000313" key="10">
    <source>
        <dbReference type="Proteomes" id="UP000001997"/>
    </source>
</evidence>
<comment type="subcellular location">
    <subcellularLocation>
        <location evidence="1">Vacuole membrane</location>
        <topology evidence="1">Multi-pass membrane protein</topology>
    </subcellularLocation>
</comment>
<dbReference type="CDD" id="cd07892">
    <property type="entry name" value="PolyPPase_VTC2-3_like"/>
    <property type="match status" value="1"/>
</dbReference>
<proteinExistence type="predicted"/>
<keyword evidence="2" id="KW-0926">Vacuole</keyword>
<dbReference type="Proteomes" id="UP000001997">
    <property type="component" value="Unassembled WGS sequence"/>
</dbReference>
<name>A5DAJ0_PICGU</name>
<evidence type="ECO:0000256" key="2">
    <source>
        <dbReference type="ARBA" id="ARBA00022554"/>
    </source>
</evidence>
<dbReference type="FunCoup" id="A5DAJ0">
    <property type="interactions" value="86"/>
</dbReference>
<dbReference type="InterPro" id="IPR018966">
    <property type="entry name" value="VTC_domain"/>
</dbReference>
<dbReference type="GO" id="GO:0006799">
    <property type="term" value="P:polyphosphate biosynthetic process"/>
    <property type="evidence" value="ECO:0007669"/>
    <property type="project" value="EnsemblFungi"/>
</dbReference>
<organism evidence="9 10">
    <name type="scientific">Meyerozyma guilliermondii (strain ATCC 6260 / CBS 566 / DSM 6381 / JCM 1539 / NBRC 10279 / NRRL Y-324)</name>
    <name type="common">Yeast</name>
    <name type="synonym">Candida guilliermondii</name>
    <dbReference type="NCBI Taxonomy" id="294746"/>
    <lineage>
        <taxon>Eukaryota</taxon>
        <taxon>Fungi</taxon>
        <taxon>Dikarya</taxon>
        <taxon>Ascomycota</taxon>
        <taxon>Saccharomycotina</taxon>
        <taxon>Pichiomycetes</taxon>
        <taxon>Debaryomycetaceae</taxon>
        <taxon>Meyerozyma</taxon>
    </lineage>
</organism>
<dbReference type="KEGG" id="pgu:PGUG_00295"/>
<dbReference type="GeneID" id="5129307"/>
<gene>
    <name evidence="9" type="ORF">PGUG_00295</name>
</gene>
<dbReference type="OrthoDB" id="6493944at2759"/>
<sequence length="786" mass="90370">MFFGSKLDQEVYPPWKDYYMNYNNLRKLLKEGVILKDSWTDKDEQNFVSALDHDLEKVYTFQTKQYDELSETLDDLQTKTETPGKFDTAQFSTKLEESLELAQELDRFQRLNYTGFTKIVKKHDRIHPEFSVKPLLNVRLKNLPFHSEDYSPLLYKISALFQFLRDNYNIDQTLSNLSSLNEDTTQDVKSFKFWIHRDNLMEVKATILRHLPVLVYNNDNYEDDDDDDDASSNDPVINTLYFDNPNFDLYNDKLIKKANAATLRIKWIGKLLDNPKISVEKKSFDPTSDTFDVNEKVVLKEKYLDTFVKGNFSPEKLIKKMEKRGENSKDFADTVQNLESFITEHHLQPAVRSVYRRTAFQIPGDDKIRVVIDSDLMFIREDSFDEQRPIRDPKKWHRTDIDSKISNPYSLLRSGEYSKFPYSVMEIKIKTSKNNKRLLWVDELVHSHLVKEVPNFSKFVHGVSVLFLEDDKLQNIPMWYHDLETDIKVDPQQAYIDSRRRSVKQQNDEDNLAKFKSMVASSSSFSPRSKSFSGAVLTAPEAASPQISGKESSVLTSGSVPSPPTAPLASIEDANEDDDLYPSSDDDSPTGITRILKLPGRLNVSKLIDVDSEGEEIELPAGVTKPETYIKNSGPLKIEPKVWMANERTFNRWLHVTTLMSTLTFVIYSSSMRANSPQVANILAYIYFGLTLFCGVWGYYIFLRRRSIIMERSGAHLDNVVGPLVVAFGLIAALVVNFVLGFRHIAAANSVNAQGVSSFVSESFYANNPWHKQVHDLMFWLVRGQF</sequence>
<dbReference type="PANTHER" id="PTHR46140">
    <property type="entry name" value="VACUOLAR TRANSPORTER CHAPERONE 1-RELATED"/>
    <property type="match status" value="1"/>
</dbReference>
<dbReference type="InParanoid" id="A5DAJ0"/>
<dbReference type="eggNOG" id="KOG4580">
    <property type="taxonomic scope" value="Eukaryota"/>
</dbReference>
<dbReference type="CDD" id="cd14480">
    <property type="entry name" value="SPX_VTC2_like"/>
    <property type="match status" value="1"/>
</dbReference>
<evidence type="ECO:0000256" key="7">
    <source>
        <dbReference type="SAM" id="Phobius"/>
    </source>
</evidence>
<dbReference type="Pfam" id="PF09359">
    <property type="entry name" value="VTC"/>
    <property type="match status" value="1"/>
</dbReference>
<keyword evidence="5 7" id="KW-0472">Membrane</keyword>
<feature type="transmembrane region" description="Helical" evidence="7">
    <location>
        <begin position="653"/>
        <end position="670"/>
    </location>
</feature>
<keyword evidence="3 7" id="KW-0812">Transmembrane</keyword>
<dbReference type="InterPro" id="IPR051572">
    <property type="entry name" value="VTC_Complex_Subunit"/>
</dbReference>
<feature type="region of interest" description="Disordered" evidence="6">
    <location>
        <begin position="541"/>
        <end position="570"/>
    </location>
</feature>
<protein>
    <recommendedName>
        <fullName evidence="8">SPX domain-containing protein</fullName>
    </recommendedName>
</protein>
<dbReference type="GO" id="GO:0033254">
    <property type="term" value="C:vacuolar transporter chaperone complex"/>
    <property type="evidence" value="ECO:0007669"/>
    <property type="project" value="UniProtKB-ARBA"/>
</dbReference>
<keyword evidence="4 7" id="KW-1133">Transmembrane helix</keyword>
<dbReference type="InterPro" id="IPR042267">
    <property type="entry name" value="VTC_sf"/>
</dbReference>
<dbReference type="GO" id="GO:0000329">
    <property type="term" value="C:fungal-type vacuole membrane"/>
    <property type="evidence" value="ECO:0007669"/>
    <property type="project" value="TreeGrafter"/>
</dbReference>
<dbReference type="RefSeq" id="XP_001486918.2">
    <property type="nucleotide sequence ID" value="XM_001486868.1"/>
</dbReference>
<feature type="transmembrane region" description="Helical" evidence="7">
    <location>
        <begin position="682"/>
        <end position="700"/>
    </location>
</feature>
<feature type="domain" description="SPX" evidence="8">
    <location>
        <begin position="1"/>
        <end position="137"/>
    </location>
</feature>
<feature type="transmembrane region" description="Helical" evidence="7">
    <location>
        <begin position="720"/>
        <end position="740"/>
    </location>
</feature>
<dbReference type="Pfam" id="PF02656">
    <property type="entry name" value="DUF202"/>
    <property type="match status" value="1"/>
</dbReference>
<evidence type="ECO:0000256" key="5">
    <source>
        <dbReference type="ARBA" id="ARBA00023136"/>
    </source>
</evidence>
<reference evidence="9 10" key="1">
    <citation type="journal article" date="2009" name="Nature">
        <title>Evolution of pathogenicity and sexual reproduction in eight Candida genomes.</title>
        <authorList>
            <person name="Butler G."/>
            <person name="Rasmussen M.D."/>
            <person name="Lin M.F."/>
            <person name="Santos M.A."/>
            <person name="Sakthikumar S."/>
            <person name="Munro C.A."/>
            <person name="Rheinbay E."/>
            <person name="Grabherr M."/>
            <person name="Forche A."/>
            <person name="Reedy J.L."/>
            <person name="Agrafioti I."/>
            <person name="Arnaud M.B."/>
            <person name="Bates S."/>
            <person name="Brown A.J."/>
            <person name="Brunke S."/>
            <person name="Costanzo M.C."/>
            <person name="Fitzpatrick D.A."/>
            <person name="de Groot P.W."/>
            <person name="Harris D."/>
            <person name="Hoyer L.L."/>
            <person name="Hube B."/>
            <person name="Klis F.M."/>
            <person name="Kodira C."/>
            <person name="Lennard N."/>
            <person name="Logue M.E."/>
            <person name="Martin R."/>
            <person name="Neiman A.M."/>
            <person name="Nikolaou E."/>
            <person name="Quail M.A."/>
            <person name="Quinn J."/>
            <person name="Santos M.C."/>
            <person name="Schmitzberger F.F."/>
            <person name="Sherlock G."/>
            <person name="Shah P."/>
            <person name="Silverstein K.A."/>
            <person name="Skrzypek M.S."/>
            <person name="Soll D."/>
            <person name="Staggs R."/>
            <person name="Stansfield I."/>
            <person name="Stumpf M.P."/>
            <person name="Sudbery P.E."/>
            <person name="Srikantha T."/>
            <person name="Zeng Q."/>
            <person name="Berman J."/>
            <person name="Berriman M."/>
            <person name="Heitman J."/>
            <person name="Gow N.A."/>
            <person name="Lorenz M.C."/>
            <person name="Birren B.W."/>
            <person name="Kellis M."/>
            <person name="Cuomo C.A."/>
        </authorList>
    </citation>
    <scope>NUCLEOTIDE SEQUENCE [LARGE SCALE GENOMIC DNA]</scope>
    <source>
        <strain evidence="10">ATCC 6260 / CBS 566 / DSM 6381 / JCM 1539 / NBRC 10279 / NRRL Y-324</strain>
    </source>
</reference>
<evidence type="ECO:0000256" key="4">
    <source>
        <dbReference type="ARBA" id="ARBA00022989"/>
    </source>
</evidence>
<dbReference type="InterPro" id="IPR003807">
    <property type="entry name" value="DUF202"/>
</dbReference>
<dbReference type="VEuPathDB" id="FungiDB:PGUG_00295"/>
<dbReference type="PANTHER" id="PTHR46140:SF2">
    <property type="entry name" value="VACUOLAR TRANSPORTER CHAPERONE 3 COMPLEX SUBUNIT 3-RELATED"/>
    <property type="match status" value="1"/>
</dbReference>
<dbReference type="eggNOG" id="KOG1161">
    <property type="taxonomic scope" value="Eukaryota"/>
</dbReference>
<dbReference type="OMA" id="SFKFWVH"/>
<evidence type="ECO:0000256" key="1">
    <source>
        <dbReference type="ARBA" id="ARBA00004128"/>
    </source>
</evidence>
<evidence type="ECO:0000259" key="8">
    <source>
        <dbReference type="PROSITE" id="PS51382"/>
    </source>
</evidence>
<dbReference type="HOGENOM" id="CLU_009308_2_0_1"/>
<evidence type="ECO:0000313" key="9">
    <source>
        <dbReference type="EMBL" id="EDK36197.2"/>
    </source>
</evidence>
<dbReference type="STRING" id="294746.A5DAJ0"/>
<dbReference type="InterPro" id="IPR004331">
    <property type="entry name" value="SPX_dom"/>
</dbReference>
<dbReference type="AlphaFoldDB" id="A5DAJ0"/>
<dbReference type="PROSITE" id="PS51382">
    <property type="entry name" value="SPX"/>
    <property type="match status" value="1"/>
</dbReference>
<accession>A5DAJ0</accession>
<evidence type="ECO:0000256" key="6">
    <source>
        <dbReference type="SAM" id="MobiDB-lite"/>
    </source>
</evidence>